<reference evidence="3" key="1">
    <citation type="submission" date="2016-06" db="EMBL/GenBank/DDBJ databases">
        <authorList>
            <person name="Varghese N."/>
            <person name="Submissions Spin"/>
        </authorList>
    </citation>
    <scope>NUCLEOTIDE SEQUENCE [LARGE SCALE GENOMIC DNA]</scope>
    <source>
        <strain evidence="3">DSM 44100</strain>
    </source>
</reference>
<feature type="region of interest" description="Disordered" evidence="1">
    <location>
        <begin position="292"/>
        <end position="315"/>
    </location>
</feature>
<dbReference type="Gene3D" id="3.40.50.880">
    <property type="match status" value="1"/>
</dbReference>
<dbReference type="EMBL" id="FMCU01000006">
    <property type="protein sequence ID" value="SCF17957.1"/>
    <property type="molecule type" value="Genomic_DNA"/>
</dbReference>
<evidence type="ECO:0000313" key="2">
    <source>
        <dbReference type="EMBL" id="SCF17957.1"/>
    </source>
</evidence>
<feature type="compositionally biased region" description="Polar residues" evidence="1">
    <location>
        <begin position="292"/>
        <end position="301"/>
    </location>
</feature>
<dbReference type="AlphaFoldDB" id="A0A1C4YB56"/>
<dbReference type="Proteomes" id="UP000198797">
    <property type="component" value="Unassembled WGS sequence"/>
</dbReference>
<dbReference type="InterPro" id="IPR029062">
    <property type="entry name" value="Class_I_gatase-like"/>
</dbReference>
<dbReference type="RefSeq" id="WP_091245468.1">
    <property type="nucleotide sequence ID" value="NZ_FMCU01000006.1"/>
</dbReference>
<accession>A0A1C4YB56</accession>
<keyword evidence="3" id="KW-1185">Reference proteome</keyword>
<gene>
    <name evidence="2" type="ORF">GA0070216_10644</name>
</gene>
<sequence length="907" mass="97935">MRRLLVILIALVLIPFTPILSTEYAHADGWSGPQSTIVNRNGRKVIQLCDQGGCRTTTPFFMALNTQSIPIGENNWSYFNYQAQLAAANTAAAEMNVAPMLQVNLNNTSNDFIDQLAGQLNQLNPRPYLMIRMYLQDAPPDANPMVMKDLQGNVRDDTNGAGHPWTFDEAWLTYQEQQITRVLNYMNLRYPGRVMSLMITYQNGGEWFYRPYGYNDTTHQMLDWGSKDLCATGTDGVNVCSLLPWTNDAGTQPGPRGRHSFYLNDYSSSAENGFCSWSGLPASLVSNCRSATPTERNNAVPGQSPPASGASRGTVLDPADINSLRAAKYNQYMSARTVAAITRLLAKAKQVTGNRILTSVFYGYLYGLRTELAISGHNDLATLVNSPYVDIIGVPYSYGDSRHLGYGFVGQGPPDTMRLANKLWLDEDDTRTLLACAPSNCQPIPFQTATNLWDSIRLLRRNLMTAAIGGRAIHFLDLQGYGWFGDPARTTESETLWGNLQSVFRAADKIQLGGANAYQPQVAVFVDDVSANYQPALTPAGENSYAFASDQLSNLVDDLTRLGTPVRHYLLSDLTKGNLDLSAVKLAVLPNAYAVSSTVRTAIDTKLKTPGRTVLSLYAAGYVQDDQAATTTSMTALTGITVAKGTGTPALGQNYSFVGQTGGPGYPLTPWFTVTDPGASTLGTYQAGGVSLARKTIPVAGGSWTSVYAAAPKLPLAALRKISEDAGVHHFAPVGDIVEATGNMLMVHAGSTGVKTVRLPQTMPRVYETALYPSDVEMCRNCSQLTNMSFNAGDTRVFRWTSPPRGNFELLTGSTVEGWAVDVDLPTTSSAVAVYQGGPAGVGTYRGDFPTATNRPDVNSYFGTTGVHGFRFTLSGCSPGTQIHVYALDPEGGTGDGSTYLGSRPCT</sequence>
<dbReference type="OrthoDB" id="9764271at2"/>
<proteinExistence type="predicted"/>
<organism evidence="2 3">
    <name type="scientific">Micromonospora matsumotoense</name>
    <dbReference type="NCBI Taxonomy" id="121616"/>
    <lineage>
        <taxon>Bacteria</taxon>
        <taxon>Bacillati</taxon>
        <taxon>Actinomycetota</taxon>
        <taxon>Actinomycetes</taxon>
        <taxon>Micromonosporales</taxon>
        <taxon>Micromonosporaceae</taxon>
        <taxon>Micromonospora</taxon>
    </lineage>
</organism>
<protein>
    <submittedName>
        <fullName evidence="2">Uncharacterized protein</fullName>
    </submittedName>
</protein>
<name>A0A1C4YB56_9ACTN</name>
<dbReference type="STRING" id="121616.GA0070216_10644"/>
<evidence type="ECO:0000313" key="3">
    <source>
        <dbReference type="Proteomes" id="UP000198797"/>
    </source>
</evidence>
<evidence type="ECO:0000256" key="1">
    <source>
        <dbReference type="SAM" id="MobiDB-lite"/>
    </source>
</evidence>